<organism evidence="2 3">
    <name type="scientific">Rhipicephalus microplus</name>
    <name type="common">Cattle tick</name>
    <name type="synonym">Boophilus microplus</name>
    <dbReference type="NCBI Taxonomy" id="6941"/>
    <lineage>
        <taxon>Eukaryota</taxon>
        <taxon>Metazoa</taxon>
        <taxon>Ecdysozoa</taxon>
        <taxon>Arthropoda</taxon>
        <taxon>Chelicerata</taxon>
        <taxon>Arachnida</taxon>
        <taxon>Acari</taxon>
        <taxon>Parasitiformes</taxon>
        <taxon>Ixodida</taxon>
        <taxon>Ixodoidea</taxon>
        <taxon>Ixodidae</taxon>
        <taxon>Rhipicephalinae</taxon>
        <taxon>Rhipicephalus</taxon>
        <taxon>Boophilus</taxon>
    </lineage>
</organism>
<reference evidence="2" key="1">
    <citation type="journal article" date="2020" name="Cell">
        <title>Large-Scale Comparative Analyses of Tick Genomes Elucidate Their Genetic Diversity and Vector Capacities.</title>
        <authorList>
            <consortium name="Tick Genome and Microbiome Consortium (TIGMIC)"/>
            <person name="Jia N."/>
            <person name="Wang J."/>
            <person name="Shi W."/>
            <person name="Du L."/>
            <person name="Sun Y."/>
            <person name="Zhan W."/>
            <person name="Jiang J.F."/>
            <person name="Wang Q."/>
            <person name="Zhang B."/>
            <person name="Ji P."/>
            <person name="Bell-Sakyi L."/>
            <person name="Cui X.M."/>
            <person name="Yuan T.T."/>
            <person name="Jiang B.G."/>
            <person name="Yang W.F."/>
            <person name="Lam T.T."/>
            <person name="Chang Q.C."/>
            <person name="Ding S.J."/>
            <person name="Wang X.J."/>
            <person name="Zhu J.G."/>
            <person name="Ruan X.D."/>
            <person name="Zhao L."/>
            <person name="Wei J.T."/>
            <person name="Ye R.Z."/>
            <person name="Que T.C."/>
            <person name="Du C.H."/>
            <person name="Zhou Y.H."/>
            <person name="Cheng J.X."/>
            <person name="Dai P.F."/>
            <person name="Guo W.B."/>
            <person name="Han X.H."/>
            <person name="Huang E.J."/>
            <person name="Li L.F."/>
            <person name="Wei W."/>
            <person name="Gao Y.C."/>
            <person name="Liu J.Z."/>
            <person name="Shao H.Z."/>
            <person name="Wang X."/>
            <person name="Wang C.C."/>
            <person name="Yang T.C."/>
            <person name="Huo Q.B."/>
            <person name="Li W."/>
            <person name="Chen H.Y."/>
            <person name="Chen S.E."/>
            <person name="Zhou L.G."/>
            <person name="Ni X.B."/>
            <person name="Tian J.H."/>
            <person name="Sheng Y."/>
            <person name="Liu T."/>
            <person name="Pan Y.S."/>
            <person name="Xia L.Y."/>
            <person name="Li J."/>
            <person name="Zhao F."/>
            <person name="Cao W.C."/>
        </authorList>
    </citation>
    <scope>NUCLEOTIDE SEQUENCE</scope>
    <source>
        <strain evidence="2">Rmic-2018</strain>
    </source>
</reference>
<comment type="caution">
    <text evidence="2">The sequence shown here is derived from an EMBL/GenBank/DDBJ whole genome shotgun (WGS) entry which is preliminary data.</text>
</comment>
<evidence type="ECO:0008006" key="4">
    <source>
        <dbReference type="Google" id="ProtNLM"/>
    </source>
</evidence>
<dbReference type="Proteomes" id="UP000821866">
    <property type="component" value="Chromosome 8"/>
</dbReference>
<sequence>MPVTRNGRSSTASTSEEDNRWQSTNSGEVSTSRGVPDSASIGGITVTLGPAFHMAAVFQATVQAAVREAINGIAYLQSQQTAAMPVIGAGERSRLVPLFDPTSSNSPTIDAWIRRVDDLAKVYHQTDRVTSCHALPKLHGPAKMWYDSLLSVNKNWPEWKVELERAFPTTAGMQRLHQEMEDQIHKIGESIEYYHYDLLAKACRCNLSEKACIEYLISGLNSQDTIRAISTCMYNSTEELLHCLKHLEECVGTVGSRDLKFSKASGFQNLAGHGNKENRAAETTLKEDKTKPTKL</sequence>
<feature type="compositionally biased region" description="Polar residues" evidence="1">
    <location>
        <begin position="21"/>
        <end position="33"/>
    </location>
</feature>
<dbReference type="EMBL" id="JABSTU010000010">
    <property type="protein sequence ID" value="KAH8019665.1"/>
    <property type="molecule type" value="Genomic_DNA"/>
</dbReference>
<evidence type="ECO:0000313" key="3">
    <source>
        <dbReference type="Proteomes" id="UP000821866"/>
    </source>
</evidence>
<name>A0A9J6DCK9_RHIMP</name>
<proteinExistence type="predicted"/>
<gene>
    <name evidence="2" type="ORF">HPB51_020883</name>
</gene>
<evidence type="ECO:0000313" key="2">
    <source>
        <dbReference type="EMBL" id="KAH8019665.1"/>
    </source>
</evidence>
<protein>
    <recommendedName>
        <fullName evidence="4">Retrotransposon gag domain-containing protein</fullName>
    </recommendedName>
</protein>
<evidence type="ECO:0000256" key="1">
    <source>
        <dbReference type="SAM" id="MobiDB-lite"/>
    </source>
</evidence>
<feature type="region of interest" description="Disordered" evidence="1">
    <location>
        <begin position="270"/>
        <end position="295"/>
    </location>
</feature>
<feature type="region of interest" description="Disordered" evidence="1">
    <location>
        <begin position="1"/>
        <end position="36"/>
    </location>
</feature>
<reference evidence="2" key="2">
    <citation type="submission" date="2021-09" db="EMBL/GenBank/DDBJ databases">
        <authorList>
            <person name="Jia N."/>
            <person name="Wang J."/>
            <person name="Shi W."/>
            <person name="Du L."/>
            <person name="Sun Y."/>
            <person name="Zhan W."/>
            <person name="Jiang J."/>
            <person name="Wang Q."/>
            <person name="Zhang B."/>
            <person name="Ji P."/>
            <person name="Sakyi L.B."/>
            <person name="Cui X."/>
            <person name="Yuan T."/>
            <person name="Jiang B."/>
            <person name="Yang W."/>
            <person name="Lam T.T.-Y."/>
            <person name="Chang Q."/>
            <person name="Ding S."/>
            <person name="Wang X."/>
            <person name="Zhu J."/>
            <person name="Ruan X."/>
            <person name="Zhao L."/>
            <person name="Wei J."/>
            <person name="Que T."/>
            <person name="Du C."/>
            <person name="Cheng J."/>
            <person name="Dai P."/>
            <person name="Han X."/>
            <person name="Huang E."/>
            <person name="Gao Y."/>
            <person name="Liu J."/>
            <person name="Shao H."/>
            <person name="Ye R."/>
            <person name="Li L."/>
            <person name="Wei W."/>
            <person name="Wang X."/>
            <person name="Wang C."/>
            <person name="Huo Q."/>
            <person name="Li W."/>
            <person name="Guo W."/>
            <person name="Chen H."/>
            <person name="Chen S."/>
            <person name="Zhou L."/>
            <person name="Zhou L."/>
            <person name="Ni X."/>
            <person name="Tian J."/>
            <person name="Zhou Y."/>
            <person name="Sheng Y."/>
            <person name="Liu T."/>
            <person name="Pan Y."/>
            <person name="Xia L."/>
            <person name="Li J."/>
            <person name="Zhao F."/>
            <person name="Cao W."/>
        </authorList>
    </citation>
    <scope>NUCLEOTIDE SEQUENCE</scope>
    <source>
        <strain evidence="2">Rmic-2018</strain>
        <tissue evidence="2">Larvae</tissue>
    </source>
</reference>
<dbReference type="AlphaFoldDB" id="A0A9J6DCK9"/>
<feature type="compositionally biased region" description="Polar residues" evidence="1">
    <location>
        <begin position="1"/>
        <end position="14"/>
    </location>
</feature>
<accession>A0A9J6DCK9</accession>
<feature type="compositionally biased region" description="Basic and acidic residues" evidence="1">
    <location>
        <begin position="274"/>
        <end position="295"/>
    </location>
</feature>
<keyword evidence="3" id="KW-1185">Reference proteome</keyword>